<comment type="caution">
    <text evidence="1">The sequence shown here is derived from an EMBL/GenBank/DDBJ whole genome shotgun (WGS) entry which is preliminary data.</text>
</comment>
<proteinExistence type="predicted"/>
<name>A0A974ADS4_9BRAD</name>
<accession>A0A974ADS4</accession>
<reference evidence="1" key="1">
    <citation type="submission" date="2020-06" db="EMBL/GenBank/DDBJ databases">
        <title>Whole Genome Sequence of Bradyrhizobium sp. Strain 66S1MB.</title>
        <authorList>
            <person name="Bromfield E."/>
            <person name="Cloutier S."/>
        </authorList>
    </citation>
    <scope>NUCLEOTIDE SEQUENCE</scope>
    <source>
        <strain evidence="1">66S1MB</strain>
    </source>
</reference>
<sequence length="79" mass="8488">MSTTTYYVAQPFELTKGGHLVAGLPQQAQSELAAIRRAESLARRGGAIAFSRTGDLSTGDFEDAKIIRIFGQVPDDLFG</sequence>
<protein>
    <submittedName>
        <fullName evidence="1">Uncharacterized protein</fullName>
    </submittedName>
</protein>
<organism evidence="1">
    <name type="scientific">Bradyrhizobium quebecense</name>
    <dbReference type="NCBI Taxonomy" id="2748629"/>
    <lineage>
        <taxon>Bacteria</taxon>
        <taxon>Pseudomonadati</taxon>
        <taxon>Pseudomonadota</taxon>
        <taxon>Alphaproteobacteria</taxon>
        <taxon>Hyphomicrobiales</taxon>
        <taxon>Nitrobacteraceae</taxon>
        <taxon>Bradyrhizobium</taxon>
    </lineage>
</organism>
<evidence type="ECO:0000313" key="1">
    <source>
        <dbReference type="EMBL" id="NVL07966.1"/>
    </source>
</evidence>
<gene>
    <name evidence="1" type="ORF">HU230_19885</name>
</gene>
<dbReference type="EMBL" id="JABWSX010000001">
    <property type="protein sequence ID" value="NVL07966.1"/>
    <property type="molecule type" value="Genomic_DNA"/>
</dbReference>
<dbReference type="AlphaFoldDB" id="A0A974ADS4"/>